<evidence type="ECO:0000256" key="1">
    <source>
        <dbReference type="SAM" id="Phobius"/>
    </source>
</evidence>
<evidence type="ECO:0000313" key="2">
    <source>
        <dbReference type="EMBL" id="KRG29728.1"/>
    </source>
</evidence>
<dbReference type="STRING" id="270918.APR42_14910"/>
<organism evidence="2 3">
    <name type="scientific">Salegentibacter mishustinae</name>
    <dbReference type="NCBI Taxonomy" id="270918"/>
    <lineage>
        <taxon>Bacteria</taxon>
        <taxon>Pseudomonadati</taxon>
        <taxon>Bacteroidota</taxon>
        <taxon>Flavobacteriia</taxon>
        <taxon>Flavobacteriales</taxon>
        <taxon>Flavobacteriaceae</taxon>
        <taxon>Salegentibacter</taxon>
    </lineage>
</organism>
<feature type="transmembrane region" description="Helical" evidence="1">
    <location>
        <begin position="6"/>
        <end position="29"/>
    </location>
</feature>
<name>A0A0Q9Z9T6_9FLAO</name>
<gene>
    <name evidence="2" type="ORF">APR42_14910</name>
</gene>
<dbReference type="EMBL" id="LKTP01000004">
    <property type="protein sequence ID" value="KRG29728.1"/>
    <property type="molecule type" value="Genomic_DNA"/>
</dbReference>
<keyword evidence="1" id="KW-1133">Transmembrane helix</keyword>
<comment type="caution">
    <text evidence="2">The sequence shown here is derived from an EMBL/GenBank/DDBJ whole genome shotgun (WGS) entry which is preliminary data.</text>
</comment>
<dbReference type="AlphaFoldDB" id="A0A0Q9Z9T6"/>
<keyword evidence="1" id="KW-0812">Transmembrane</keyword>
<dbReference type="Proteomes" id="UP000051643">
    <property type="component" value="Unassembled WGS sequence"/>
</dbReference>
<accession>A0A0Q9Z9T6</accession>
<sequence>MKNTGILFLLNRIISINSTQPFVIFFILIKTNTMKKGIFLIFGILILNACSKDDDNPDGSSVIIEDFIYFENASIREEENSREIKIIEGDSLVFYYQYYDENDPAIADDEDVYNLAFQVSPDAENFKLETGNFEDAKALYALSCFCDPNGYFSVSDGIIEGKKVSNDQWEIDVDVSITVPQGEEDTREILLDFDGVFELNPLNN</sequence>
<protein>
    <submittedName>
        <fullName evidence="2">Uncharacterized protein</fullName>
    </submittedName>
</protein>
<proteinExistence type="predicted"/>
<reference evidence="2" key="1">
    <citation type="submission" date="2015-10" db="EMBL/GenBank/DDBJ databases">
        <title>Draft genome sequence of Salegentibacter mishustinae KCTC 12263.</title>
        <authorList>
            <person name="Lin W."/>
            <person name="Zheng Q."/>
        </authorList>
    </citation>
    <scope>NUCLEOTIDE SEQUENCE [LARGE SCALE GENOMIC DNA]</scope>
    <source>
        <strain evidence="2">KCTC 12263</strain>
    </source>
</reference>
<evidence type="ECO:0000313" key="3">
    <source>
        <dbReference type="Proteomes" id="UP000051643"/>
    </source>
</evidence>
<keyword evidence="3" id="KW-1185">Reference proteome</keyword>
<keyword evidence="1" id="KW-0472">Membrane</keyword>